<keyword evidence="2" id="KW-0812">Transmembrane</keyword>
<dbReference type="EMBL" id="CP034550">
    <property type="protein sequence ID" value="QFZ16816.1"/>
    <property type="molecule type" value="Genomic_DNA"/>
</dbReference>
<dbReference type="InterPro" id="IPR022603">
    <property type="entry name" value="DUF3152"/>
</dbReference>
<sequence length="344" mass="36686">MNRTTQGAPPPSGVPSGDRPPLSEDRYRRGGRRTAGEPLAASWEPAGRRPRRRRRGVRGLVANYGWRIYAVPVLLVLTALVVLDTATPPNGGAGEADGPRDGDRVAASTPAAPSASEKPPVEIDLKNFPTAVLPDGPRYSEQGAGTYQVVPGATERAGGGGRLYRYNIAIEDGVEPVDYGGDREAFARTVDSFLADPRSWVGAGQVSMQRVEGDDVDFTVSLSTTGTTHALCGFSIQFESSCWHPPSGRVVINVARWVRGAKAYGNDIVAYRTYAINHEVGHVLGIQHEGCKENGRPAPVMMQQSFGVANDYVAQLNTVDASNRNAVPADGKVCTPNPFPVAPQ</sequence>
<dbReference type="OrthoDB" id="9779865at2"/>
<keyword evidence="5" id="KW-1185">Reference proteome</keyword>
<dbReference type="KEGG" id="ssyi:EKG83_04440"/>
<protein>
    <submittedName>
        <fullName evidence="4">DUF3152 domain-containing protein</fullName>
    </submittedName>
</protein>
<dbReference type="RefSeq" id="WP_033430378.1">
    <property type="nucleotide sequence ID" value="NZ_CP034550.1"/>
</dbReference>
<feature type="transmembrane region" description="Helical" evidence="2">
    <location>
        <begin position="61"/>
        <end position="83"/>
    </location>
</feature>
<dbReference type="Gene3D" id="3.40.390.10">
    <property type="entry name" value="Collagenase (Catalytic Domain)"/>
    <property type="match status" value="1"/>
</dbReference>
<name>A0A5Q0GRU8_SACSY</name>
<dbReference type="Pfam" id="PF11350">
    <property type="entry name" value="DUF3152"/>
    <property type="match status" value="1"/>
</dbReference>
<accession>A0A5Q0GRU8</accession>
<evidence type="ECO:0000256" key="2">
    <source>
        <dbReference type="SAM" id="Phobius"/>
    </source>
</evidence>
<evidence type="ECO:0000313" key="4">
    <source>
        <dbReference type="EMBL" id="QFZ16816.1"/>
    </source>
</evidence>
<reference evidence="5" key="1">
    <citation type="journal article" date="2021" name="Curr. Microbiol.">
        <title>Complete genome of nocamycin-producing strain Saccharothrix syringae NRRL B-16468 reveals the biosynthetic potential for secondary metabolites.</title>
        <authorList>
            <person name="Mo X."/>
            <person name="Yang S."/>
        </authorList>
    </citation>
    <scope>NUCLEOTIDE SEQUENCE [LARGE SCALE GENOMIC DNA]</scope>
    <source>
        <strain evidence="5">ATCC 51364 / DSM 43886 / JCM 6844 / KCTC 9398 / NBRC 14523 / NRRL B-16468 / INA 2240</strain>
    </source>
</reference>
<keyword evidence="2" id="KW-0472">Membrane</keyword>
<organism evidence="4 5">
    <name type="scientific">Saccharothrix syringae</name>
    <name type="common">Nocardiopsis syringae</name>
    <dbReference type="NCBI Taxonomy" id="103733"/>
    <lineage>
        <taxon>Bacteria</taxon>
        <taxon>Bacillati</taxon>
        <taxon>Actinomycetota</taxon>
        <taxon>Actinomycetes</taxon>
        <taxon>Pseudonocardiales</taxon>
        <taxon>Pseudonocardiaceae</taxon>
        <taxon>Saccharothrix</taxon>
    </lineage>
</organism>
<evidence type="ECO:0000313" key="5">
    <source>
        <dbReference type="Proteomes" id="UP000325787"/>
    </source>
</evidence>
<feature type="compositionally biased region" description="Low complexity" evidence="1">
    <location>
        <begin position="106"/>
        <end position="118"/>
    </location>
</feature>
<keyword evidence="2" id="KW-1133">Transmembrane helix</keyword>
<dbReference type="InterPro" id="IPR024079">
    <property type="entry name" value="MetalloPept_cat_dom_sf"/>
</dbReference>
<dbReference type="Proteomes" id="UP000325787">
    <property type="component" value="Chromosome"/>
</dbReference>
<feature type="region of interest" description="Disordered" evidence="1">
    <location>
        <begin position="1"/>
        <end position="53"/>
    </location>
</feature>
<evidence type="ECO:0000259" key="3">
    <source>
        <dbReference type="Pfam" id="PF11350"/>
    </source>
</evidence>
<evidence type="ECO:0000256" key="1">
    <source>
        <dbReference type="SAM" id="MobiDB-lite"/>
    </source>
</evidence>
<dbReference type="AlphaFoldDB" id="A0A5Q0GRU8"/>
<feature type="domain" description="DUF3152" evidence="3">
    <location>
        <begin position="133"/>
        <end position="340"/>
    </location>
</feature>
<dbReference type="GO" id="GO:0008237">
    <property type="term" value="F:metallopeptidase activity"/>
    <property type="evidence" value="ECO:0007669"/>
    <property type="project" value="InterPro"/>
</dbReference>
<feature type="region of interest" description="Disordered" evidence="1">
    <location>
        <begin position="89"/>
        <end position="121"/>
    </location>
</feature>
<proteinExistence type="predicted"/>
<dbReference type="SUPFAM" id="SSF55486">
    <property type="entry name" value="Metalloproteases ('zincins'), catalytic domain"/>
    <property type="match status" value="1"/>
</dbReference>
<gene>
    <name evidence="4" type="ORF">EKG83_04440</name>
</gene>